<feature type="domain" description="Myosin motor" evidence="23">
    <location>
        <begin position="2006"/>
        <end position="2132"/>
    </location>
</feature>
<dbReference type="FunFam" id="1.20.5.340:FF:000003">
    <property type="entry name" value="Myosin heavy chain"/>
    <property type="match status" value="1"/>
</dbReference>
<dbReference type="FunFam" id="1.20.5.340:FF:000050">
    <property type="entry name" value="Myosin heavy chain, muscle"/>
    <property type="match status" value="1"/>
</dbReference>
<keyword evidence="7 21" id="KW-0547">Nucleotide-binding</keyword>
<evidence type="ECO:0000256" key="13">
    <source>
        <dbReference type="ARBA" id="ARBA00023175"/>
    </source>
</evidence>
<evidence type="ECO:0000313" key="25">
    <source>
        <dbReference type="EMBL" id="OWK14198.1"/>
    </source>
</evidence>
<feature type="coiled-coil region" evidence="22">
    <location>
        <begin position="2196"/>
        <end position="2417"/>
    </location>
</feature>
<keyword evidence="14" id="KW-0514">Muscle protein</keyword>
<evidence type="ECO:0000256" key="1">
    <source>
        <dbReference type="ARBA" id="ARBA00004170"/>
    </source>
</evidence>
<comment type="caution">
    <text evidence="25">The sequence shown here is derived from an EMBL/GenBank/DDBJ whole genome shotgun (WGS) entry which is preliminary data.</text>
</comment>
<dbReference type="PROSITE" id="PS51456">
    <property type="entry name" value="MYOSIN_MOTOR"/>
    <property type="match status" value="4"/>
</dbReference>
<dbReference type="PANTHER" id="PTHR45615:SF64">
    <property type="entry name" value="MYOSIN-13"/>
    <property type="match status" value="1"/>
</dbReference>
<dbReference type="OrthoDB" id="312459at2759"/>
<dbReference type="InterPro" id="IPR027417">
    <property type="entry name" value="P-loop_NTPase"/>
</dbReference>
<keyword evidence="15 21" id="KW-0009">Actin-binding</keyword>
<comment type="caution">
    <text evidence="21">Lacks conserved residue(s) required for the propagation of feature annotation.</text>
</comment>
<dbReference type="FunFam" id="1.20.5.340:FF:000013">
    <property type="entry name" value="Myosin heavy chain"/>
    <property type="match status" value="1"/>
</dbReference>
<evidence type="ECO:0000256" key="14">
    <source>
        <dbReference type="ARBA" id="ARBA00023179"/>
    </source>
</evidence>
<dbReference type="SUPFAM" id="SSF90257">
    <property type="entry name" value="Myosin rod fragments"/>
    <property type="match status" value="10"/>
</dbReference>
<evidence type="ECO:0000256" key="3">
    <source>
        <dbReference type="ARBA" id="ARBA00008314"/>
    </source>
</evidence>
<dbReference type="GO" id="GO:0005524">
    <property type="term" value="F:ATP binding"/>
    <property type="evidence" value="ECO:0007669"/>
    <property type="project" value="UniProtKB-UniRule"/>
</dbReference>
<keyword evidence="9" id="KW-0112">Calmodulin-binding</keyword>
<evidence type="ECO:0000256" key="9">
    <source>
        <dbReference type="ARBA" id="ARBA00022860"/>
    </source>
</evidence>
<evidence type="ECO:0000256" key="8">
    <source>
        <dbReference type="ARBA" id="ARBA00022840"/>
    </source>
</evidence>
<dbReference type="SMART" id="SM00015">
    <property type="entry name" value="IQ"/>
    <property type="match status" value="3"/>
</dbReference>
<dbReference type="InterPro" id="IPR001609">
    <property type="entry name" value="Myosin_head_motor_dom-like"/>
</dbReference>
<evidence type="ECO:0000256" key="4">
    <source>
        <dbReference type="ARBA" id="ARBA00022433"/>
    </source>
</evidence>
<dbReference type="SUPFAM" id="SSF52540">
    <property type="entry name" value="P-loop containing nucleoside triphosphate hydrolases"/>
    <property type="match status" value="2"/>
</dbReference>
<dbReference type="EMBL" id="MKHE01000005">
    <property type="protein sequence ID" value="OWK14198.1"/>
    <property type="molecule type" value="Genomic_DNA"/>
</dbReference>
<evidence type="ECO:0000256" key="17">
    <source>
        <dbReference type="ARBA" id="ARBA00056608"/>
    </source>
</evidence>
<dbReference type="GO" id="GO:0000146">
    <property type="term" value="F:microfilament motor activity"/>
    <property type="evidence" value="ECO:0007669"/>
    <property type="project" value="TreeGrafter"/>
</dbReference>
<dbReference type="GO" id="GO:0032982">
    <property type="term" value="C:myosin filament"/>
    <property type="evidence" value="ECO:0007669"/>
    <property type="project" value="UniProtKB-KW"/>
</dbReference>
<dbReference type="SUPFAM" id="SSF57997">
    <property type="entry name" value="Tropomyosin"/>
    <property type="match status" value="1"/>
</dbReference>
<feature type="domain" description="Myosin N-terminal SH3-like" evidence="24">
    <location>
        <begin position="33"/>
        <end position="82"/>
    </location>
</feature>
<dbReference type="FunFam" id="1.10.10.820:FF:000001">
    <property type="entry name" value="Myosin heavy chain"/>
    <property type="match status" value="2"/>
</dbReference>
<dbReference type="InterPro" id="IPR002928">
    <property type="entry name" value="Myosin_tail"/>
</dbReference>
<evidence type="ECO:0000256" key="11">
    <source>
        <dbReference type="ARBA" id="ARBA00023123"/>
    </source>
</evidence>
<dbReference type="Gene3D" id="1.10.10.820">
    <property type="match status" value="1"/>
</dbReference>
<dbReference type="Pfam" id="PF01576">
    <property type="entry name" value="Myosin_tail_1"/>
    <property type="match status" value="3"/>
</dbReference>
<dbReference type="Gene3D" id="2.30.30.360">
    <property type="entry name" value="Myosin S1 fragment, N-terminal"/>
    <property type="match status" value="2"/>
</dbReference>
<dbReference type="FunFam" id="1.20.5.4820:FF:000001">
    <property type="entry name" value="Myosin heavy chain"/>
    <property type="match status" value="2"/>
</dbReference>
<dbReference type="Pfam" id="PF00612">
    <property type="entry name" value="IQ"/>
    <property type="match status" value="2"/>
</dbReference>
<dbReference type="Gene3D" id="1.20.5.4820">
    <property type="match status" value="2"/>
</dbReference>
<keyword evidence="4" id="KW-0787">Thick filament</keyword>
<dbReference type="Gene3D" id="3.40.850.10">
    <property type="entry name" value="Kinesin motor domain"/>
    <property type="match status" value="5"/>
</dbReference>
<feature type="domain" description="Myosin N-terminal SH3-like" evidence="24">
    <location>
        <begin position="1655"/>
        <end position="1710"/>
    </location>
</feature>
<protein>
    <recommendedName>
        <fullName evidence="18">Myosin-7B</fullName>
    </recommendedName>
    <alternativeName>
        <fullName evidence="20">Myosin cardiac muscle beta chain</fullName>
    </alternativeName>
    <alternativeName>
        <fullName evidence="19">Myosin heavy chain 7B, cardiac muscle beta isoform</fullName>
    </alternativeName>
</protein>
<feature type="coiled-coil region" evidence="22">
    <location>
        <begin position="2454"/>
        <end position="2594"/>
    </location>
</feature>
<dbReference type="InterPro" id="IPR014751">
    <property type="entry name" value="XRCC4-like_C"/>
</dbReference>
<dbReference type="PANTHER" id="PTHR45615">
    <property type="entry name" value="MYOSIN HEAVY CHAIN, NON-MUSCLE"/>
    <property type="match status" value="1"/>
</dbReference>
<gene>
    <name evidence="25" type="ORF">Celaphus_00001034</name>
</gene>
<dbReference type="FunFam" id="1.20.5.340:FF:000004">
    <property type="entry name" value="Myosin heavy chain"/>
    <property type="match status" value="1"/>
</dbReference>
<evidence type="ECO:0000256" key="22">
    <source>
        <dbReference type="SAM" id="Coils"/>
    </source>
</evidence>
<evidence type="ECO:0000256" key="7">
    <source>
        <dbReference type="ARBA" id="ARBA00022741"/>
    </source>
</evidence>
<name>A0A212D7H3_CEREH</name>
<dbReference type="Proteomes" id="UP000242450">
    <property type="component" value="Chromosome 5"/>
</dbReference>
<feature type="binding site" evidence="21">
    <location>
        <begin position="125"/>
        <end position="132"/>
    </location>
    <ligand>
        <name>ATP</name>
        <dbReference type="ChEBI" id="CHEBI:30616"/>
    </ligand>
</feature>
<dbReference type="GO" id="GO:0006936">
    <property type="term" value="P:muscle contraction"/>
    <property type="evidence" value="ECO:0007669"/>
    <property type="project" value="TreeGrafter"/>
</dbReference>
<keyword evidence="10 22" id="KW-0175">Coiled coil</keyword>
<dbReference type="InterPro" id="IPR036961">
    <property type="entry name" value="Kinesin_motor_dom_sf"/>
</dbReference>
<dbReference type="Gene3D" id="1.20.5.370">
    <property type="match status" value="3"/>
</dbReference>
<sequence length="3127" mass="359844">MSSDQEMAVFGEAAPYLRKSEKERIEAQNKPFDAKTSVFVAEPKESFVKGTIQSREGGKVTVKTEGGATLTVKEDQVFPMNPPKFDKIEDMAMMTHLHEPAVLYNLKERYAAWMIYVSAPQTPNGESGAGKTVNTKRVIQYFATIAVTGEKKKEEPTSGKMQGTLEDQIISANPLLEAFGNAKTVRNDNSSRFGKFIRIHFGTTGKLASADIETYLLEKSRVTFQLKAERSYHIFYQITSNRKPELIEMLLITTNPYDYPFVSQGEISVASIDDQEELIATDSAIDILGFTNEEKVSIYKLTGAVMHYGNLKFKQKQREEQAEPDGTEVADKAAYLQGLNSADLLKALCYPRVKVGNEYVTKGQTVEQVTNAVGALAKAIYDKMFLWMVTRINQQLDTKQPRQYFIGVLDIAGFEIFDGSGGTKKGGKKKGSSFQTVSALFRENLNKLMTNLRSTHPHFVRCIIPNETKTPGAMEHELVLHQLRCNGVLEGIRICRKGFPSRILYADFKQRYKVLNASAIPEGQYIDSKKASEKLLASIDIDHTQYKFGHTKVFFKAGLLGLLEEMRDEKLAQLITRTQARCRGFLARVEYQKMVERRESIFCIQYNIRAFMNVKHWPWMKLFFKIKPLLKSAETEKEMATMKEEFQKVKDELAKSEAKRKELEEKMVSLLKEKNDLQLQVQAYNIRAFMNVKHWPWMKLFFKIKPLLKSAETEKEMATMKEEFQKVKDELAKSEAKRKELEEKMVSLLKEKNDLQLQVQAEAEGLADAEERCDQLIKTKIQLEAKIKEVTERAEDEEEINAELTAKKRKLEDECSELKKDIDDLELTLAKVEKEKHATENKVKNLTEEMAGLDETIAKLTKEKKALQEAHQQTLDDLQAEEDKVNTLTKAKTKLEQQVDDLEGSLEQEKKLRMDLERAKRKLEGDLKLAQESIMDIENEKQQLDEKLKKKEFEMSNLQSKIEDEQALGIQLQKKIKELQARIEELEEEIEAERASRAKAEKQRADLSRELEEISERLEEAGGATSAQIEMNKKREAEFQKMRRDLEEATLQHEATAAALRKKHADSVAELGEQIDNLQRVKQKLEKEKSEMKMEIDDLASNGNLEKMCRTLEDQLSELKSKEEEQQRLINDLTAQRGRLQTESGEFSRQLDEKEALVSQLSRGKQAFTQQIEELKRQLEEEIKAKNALAHALQSARHDCDLLREQYEEEQESKAELQRALSKANSEVAQWRTKYETDAIQRTEELEEAKKKLAQRLQAAEEHVEAVNAKCASLEKTKQRLQNEVEDLMLDVERTNAACAALDKKQRNFDKILAEWKQKYEETHAELEAAQKEARSLGTELFKMKNAYEESLDQLETLKRENKNLQQEISDLTEQIAEGGKRMHELEKIKKQVEQEKSEIQAALEEAENTSLINTKKKLETDITQIQGEMEDILQEARNAEEKAKKAITDAAMMAEELKKEQDTSAHLERMKKNMEQTVKDLQHRLDEAEQLALKGGKKQIQKLEARVRELEGEVESEQKRNVEAVKGLRKHERRVKELTYQTEEDRKNILRLQDLVDKLQAKVKSYKRQAEEAEEQSNTNLSKFRKLQHELEEAEERADIAESQVNKLRVKSREVHTKIITMSSDQEMAIFGEAAPYLRKSEKERIEAQNKPFDAKTSVFVADPKESFVKAVVQSREGGKVTAKTEAGATYSGLFCVTVNPYKWLPVYNAEVVTAYRGKKRQEAPPHIFSISDNAYQFMLTDRENQSILITGESGAGKTVNTKRVIQYFATIAVTGEKKKEEPTSGKMQGTLEDQIISANPLLEAFGNAKTVRNDNSSRFKSRVTFQLKAERSYHIFYQIMSNKKPELIEMLLITTNPYDYAFVSQGEITVPSIDDQEELIATDSAIEILGFTSDERVSIYKLTGAVMHYGNLKFKQKQREEQAEPDGTEVADKAAYLQGLNSADLLKALCYPRVKVGNEFVTKGQTVQQVMSLIRATIITLSMKVYNAVGALAKAVYEKMFLWMENLNKLMTNLRSTHPHFVRCLIPNETKTPGVMDHQLVLHQLRCNGVLEGIRICRKGFPSRILYGDFKQRYRILNASAIPEGQFIDSKNASEKLLNSIEVDREQYRFGHTKVFFKAGLLGLLEEMRDEKLVTLMTRTQALCRGYLMRVEFKKMMERRDSIFWIQYNIRSFMNVKHWPWMNLFFKIKPLLKSAEAEKEIATMKEDFERAKEELARSEARRKELEEKMVSLLQEKNDLQLQVQSERCEGLIKSKIQLEAKVKELNERLEEEEEMNSEMVAKKRNLEDKCSSLKRDIDDLELTLTKVEKEKHATENKVKNLSEEMTALEENISKLTREKKSLQEAHQQTLDDLQVEEDKVNGLIKINAKLEQQIDDLEGCLEQEKRLRADLERAKRKLEGDLKMCQESIMDLENNKQQPTSAFEGLIIQVFKYIYVSICRKEFDISQLQTKIEDEQVHSLQLQKKIKELQARTEELEEEVEAEHTLRGKIEKQRADLSRELEEISERLEEASGATSVQMEMNKKREAEFQKLRRDLEEATLQQEATAATLRKKHADSVAELGEQIDNLQRVKQKLEKEKSELKMEIDDMASNIETVSKSKSNVERMCRTVEDQFNEIKAKDDQQTQLIHDLNMQKARLQTQNGELSHQVEEKAALISQLTKGKQVLTQQLEDLKRQLEEETKVFSEWKQKLDESQAELEAAQKESRSHSTEVFKMRKAYEEVVDQLETMRRENKNLQEEISDLTMQIAETNKNLQEMEKTKKQVEQEKSDLQAALEEVEGSLEHEESKILRVQLELNQVKSELDRRLTEKDEEIEQLKRNSQRAAEATQSILDAEIRSRNDALRLKKKMEGDLNEMEIQLGHSNRQVAETQKHLRSVQGQLKNTSLINTKKKLEADIAQCQAEVENSIQESKNAEEKAKKAITDAAMMAEELKKEQDTSAHLERMKKNLEQTVKDLQHRLDEAEQLALKGGKKQIQKLENRVRELESELDAEQKRGAEALKGAHRYERKVKEMTYQAEEDRKNILRLQDLVDKLQAKVKAYKRQAEEAEQQANTQLSRCRRVQHELEEAEERADIAESQVNKLRAKRRDVGAQPETQDQAAAAGLRARLSVSLPAAGQAFTEGLL</sequence>
<dbReference type="FunFam" id="1.20.5.340:FF:000019">
    <property type="entry name" value="Myosin heavy chain, isoform G"/>
    <property type="match status" value="1"/>
</dbReference>
<evidence type="ECO:0000256" key="19">
    <source>
        <dbReference type="ARBA" id="ARBA00075333"/>
    </source>
</evidence>
<dbReference type="FunFam" id="2.30.30.360:FF:000001">
    <property type="entry name" value="Myosin heavy chain"/>
    <property type="match status" value="1"/>
</dbReference>
<dbReference type="FunFam" id="1.20.5.370:FF:000008">
    <property type="entry name" value="Myosin heavy chain"/>
    <property type="match status" value="1"/>
</dbReference>
<keyword evidence="12" id="KW-0472">Membrane</keyword>
<dbReference type="PROSITE" id="PS51844">
    <property type="entry name" value="SH3_LIKE"/>
    <property type="match status" value="2"/>
</dbReference>
<feature type="region of interest" description="Actin-binding" evidence="21">
    <location>
        <begin position="2009"/>
        <end position="2031"/>
    </location>
</feature>
<keyword evidence="26" id="KW-1185">Reference proteome</keyword>
<dbReference type="FunFam" id="1.20.5.370:FF:000002">
    <property type="entry name" value="Myosin heavy chain"/>
    <property type="match status" value="1"/>
</dbReference>
<feature type="domain" description="Myosin motor" evidence="23">
    <location>
        <begin position="1"/>
        <end position="418"/>
    </location>
</feature>
<keyword evidence="6" id="KW-0963">Cytoplasm</keyword>
<dbReference type="PRINTS" id="PR00193">
    <property type="entry name" value="MYOSINHEAVY"/>
</dbReference>
<keyword evidence="8 21" id="KW-0067">ATP-binding</keyword>
<dbReference type="FunFam" id="1.20.5.370:FF:000010">
    <property type="entry name" value="Myosin heavy chain, isoform G"/>
    <property type="match status" value="1"/>
</dbReference>
<feature type="non-terminal residue" evidence="25">
    <location>
        <position position="3127"/>
    </location>
</feature>
<evidence type="ECO:0000256" key="6">
    <source>
        <dbReference type="ARBA" id="ARBA00022490"/>
    </source>
</evidence>
<comment type="subunit">
    <text evidence="16">Muscle myosin is a hexameric protein that consists of 2 heavy chain subunits (MHC), 2 alkali light chain subunits (MLC) and 2 regulatory light chain subunits (MLC-2).</text>
</comment>
<organism evidence="25 26">
    <name type="scientific">Cervus elaphus hippelaphus</name>
    <name type="common">European red deer</name>
    <dbReference type="NCBI Taxonomy" id="46360"/>
    <lineage>
        <taxon>Eukaryota</taxon>
        <taxon>Metazoa</taxon>
        <taxon>Chordata</taxon>
        <taxon>Craniata</taxon>
        <taxon>Vertebrata</taxon>
        <taxon>Euteleostomi</taxon>
        <taxon>Mammalia</taxon>
        <taxon>Eutheria</taxon>
        <taxon>Laurasiatheria</taxon>
        <taxon>Artiodactyla</taxon>
        <taxon>Ruminantia</taxon>
        <taxon>Pecora</taxon>
        <taxon>Cervidae</taxon>
        <taxon>Cervinae</taxon>
        <taxon>Cervus</taxon>
    </lineage>
</organism>
<evidence type="ECO:0000256" key="20">
    <source>
        <dbReference type="ARBA" id="ARBA00081302"/>
    </source>
</evidence>
<dbReference type="GO" id="GO:0051015">
    <property type="term" value="F:actin filament binding"/>
    <property type="evidence" value="ECO:0007669"/>
    <property type="project" value="InterPro"/>
</dbReference>
<dbReference type="FunFam" id="1.20.5.340:FF:000006">
    <property type="entry name" value="Myosin heavy chain"/>
    <property type="match status" value="2"/>
</dbReference>
<feature type="region of interest" description="Actin-binding" evidence="21">
    <location>
        <begin position="445"/>
        <end position="467"/>
    </location>
</feature>
<evidence type="ECO:0000259" key="24">
    <source>
        <dbReference type="PROSITE" id="PS51844"/>
    </source>
</evidence>
<evidence type="ECO:0000256" key="12">
    <source>
        <dbReference type="ARBA" id="ARBA00023136"/>
    </source>
</evidence>
<feature type="domain" description="Myosin motor" evidence="23">
    <location>
        <begin position="1691"/>
        <end position="2005"/>
    </location>
</feature>
<comment type="subcellular location">
    <subcellularLocation>
        <location evidence="2">Cytoplasm</location>
        <location evidence="2">Myofibril</location>
    </subcellularLocation>
    <subcellularLocation>
        <location evidence="1">Membrane</location>
        <topology evidence="1">Peripheral membrane protein</topology>
    </subcellularLocation>
</comment>
<dbReference type="PROSITE" id="PS50096">
    <property type="entry name" value="IQ"/>
    <property type="match status" value="2"/>
</dbReference>
<dbReference type="GO" id="GO:0016460">
    <property type="term" value="C:myosin II complex"/>
    <property type="evidence" value="ECO:0007669"/>
    <property type="project" value="TreeGrafter"/>
</dbReference>
<dbReference type="GO" id="GO:0005516">
    <property type="term" value="F:calmodulin binding"/>
    <property type="evidence" value="ECO:0007669"/>
    <property type="project" value="UniProtKB-KW"/>
</dbReference>
<dbReference type="InterPro" id="IPR000048">
    <property type="entry name" value="IQ_motif_EF-hand-BS"/>
</dbReference>
<evidence type="ECO:0000256" key="21">
    <source>
        <dbReference type="PROSITE-ProRule" id="PRU00782"/>
    </source>
</evidence>
<feature type="domain" description="Myosin motor" evidence="23">
    <location>
        <begin position="423"/>
        <end position="568"/>
    </location>
</feature>
<reference evidence="25 26" key="1">
    <citation type="journal article" date="2018" name="Mol. Genet. Genomics">
        <title>The red deer Cervus elaphus genome CerEla1.0: sequencing, annotating, genes, and chromosomes.</title>
        <authorList>
            <person name="Bana N.A."/>
            <person name="Nyiri A."/>
            <person name="Nagy J."/>
            <person name="Frank K."/>
            <person name="Nagy T."/>
            <person name="Steger V."/>
            <person name="Schiller M."/>
            <person name="Lakatos P."/>
            <person name="Sugar L."/>
            <person name="Horn P."/>
            <person name="Barta E."/>
            <person name="Orosz L."/>
        </authorList>
    </citation>
    <scope>NUCLEOTIDE SEQUENCE [LARGE SCALE GENOMIC DNA]</scope>
    <source>
        <strain evidence="25">Hungarian</strain>
    </source>
</reference>
<dbReference type="SMART" id="SM00242">
    <property type="entry name" value="MYSc"/>
    <property type="match status" value="2"/>
</dbReference>
<dbReference type="InterPro" id="IPR008989">
    <property type="entry name" value="Myosin_S1_N"/>
</dbReference>
<dbReference type="Gene3D" id="1.20.120.720">
    <property type="entry name" value="Myosin VI head, motor domain, U50 subdomain"/>
    <property type="match status" value="2"/>
</dbReference>
<keyword evidence="11 21" id="KW-0518">Myosin</keyword>
<evidence type="ECO:0000313" key="26">
    <source>
        <dbReference type="Proteomes" id="UP000242450"/>
    </source>
</evidence>
<dbReference type="SMR" id="A0A212D7H3"/>
<accession>A0A212D7H3</accession>
<dbReference type="Pfam" id="PF00063">
    <property type="entry name" value="Myosin_head"/>
    <property type="match status" value="5"/>
</dbReference>
<evidence type="ECO:0000256" key="16">
    <source>
        <dbReference type="ARBA" id="ARBA00038612"/>
    </source>
</evidence>
<dbReference type="FunFam" id="1.20.120.720:FF:000001">
    <property type="entry name" value="Myosin heavy chain, muscle"/>
    <property type="match status" value="2"/>
</dbReference>
<proteinExistence type="inferred from homology"/>
<dbReference type="GO" id="GO:0030016">
    <property type="term" value="C:myofibril"/>
    <property type="evidence" value="ECO:0007669"/>
    <property type="project" value="UniProtKB-SubCell"/>
</dbReference>
<feature type="coiled-coil region" evidence="22">
    <location>
        <begin position="2630"/>
        <end position="3088"/>
    </location>
</feature>
<comment type="similarity">
    <text evidence="3 21">Belongs to the TRAFAC class myosin-kinesin ATPase superfamily. Myosin family.</text>
</comment>
<evidence type="ECO:0000256" key="18">
    <source>
        <dbReference type="ARBA" id="ARBA00073369"/>
    </source>
</evidence>
<dbReference type="Gene3D" id="6.10.250.2420">
    <property type="match status" value="1"/>
</dbReference>
<evidence type="ECO:0000256" key="15">
    <source>
        <dbReference type="ARBA" id="ARBA00023203"/>
    </source>
</evidence>
<dbReference type="GO" id="GO:0016020">
    <property type="term" value="C:membrane"/>
    <property type="evidence" value="ECO:0007669"/>
    <property type="project" value="UniProtKB-SubCell"/>
</dbReference>
<dbReference type="Pfam" id="PF02736">
    <property type="entry name" value="Myosin_N"/>
    <property type="match status" value="1"/>
</dbReference>
<keyword evidence="5" id="KW-0488">Methylation</keyword>
<evidence type="ECO:0000259" key="23">
    <source>
        <dbReference type="PROSITE" id="PS51456"/>
    </source>
</evidence>
<dbReference type="SUPFAM" id="SSF50084">
    <property type="entry name" value="Myosin S1 fragment, N-terminal domain"/>
    <property type="match status" value="1"/>
</dbReference>
<dbReference type="InterPro" id="IPR004009">
    <property type="entry name" value="SH3_Myosin"/>
</dbReference>
<evidence type="ECO:0000256" key="5">
    <source>
        <dbReference type="ARBA" id="ARBA00022481"/>
    </source>
</evidence>
<feature type="binding site" evidence="21">
    <location>
        <begin position="1753"/>
        <end position="1760"/>
    </location>
    <ligand>
        <name>ATP</name>
        <dbReference type="ChEBI" id="CHEBI:30616"/>
    </ligand>
</feature>
<feature type="coiled-coil region" evidence="22">
    <location>
        <begin position="632"/>
        <end position="1612"/>
    </location>
</feature>
<evidence type="ECO:0000256" key="10">
    <source>
        <dbReference type="ARBA" id="ARBA00023054"/>
    </source>
</evidence>
<dbReference type="Gene3D" id="1.20.5.340">
    <property type="match status" value="9"/>
</dbReference>
<evidence type="ECO:0000256" key="2">
    <source>
        <dbReference type="ARBA" id="ARBA00004657"/>
    </source>
</evidence>
<keyword evidence="13 21" id="KW-0505">Motor protein</keyword>
<comment type="function">
    <text evidence="17">Involved in muscle contraction.</text>
</comment>
<dbReference type="FunFam" id="1.20.5.340:FF:000002">
    <property type="entry name" value="Myosin heavy chain"/>
    <property type="match status" value="1"/>
</dbReference>